<dbReference type="Proteomes" id="UP000322521">
    <property type="component" value="Unassembled WGS sequence"/>
</dbReference>
<dbReference type="EMBL" id="VXJS01000002">
    <property type="protein sequence ID" value="KAA8679865.1"/>
    <property type="molecule type" value="Genomic_DNA"/>
</dbReference>
<protein>
    <submittedName>
        <fullName evidence="1">Uncharacterized protein</fullName>
    </submittedName>
</protein>
<sequence length="112" mass="12521">MGLILGSGQYFCNATNFDLGTVIISNGINGLLDRNIGANLWVIFQRHRNADWGLIDTNSKIENDLSTHRGGVIMSKYNFCNDIISVVTNQDSMETTVSLFSEIRELHENLNN</sequence>
<gene>
    <name evidence="1" type="ORF">F4W18_04405</name>
</gene>
<dbReference type="AlphaFoldDB" id="A0A5M9P4X7"/>
<name>A0A5M9P4X7_9VIBR</name>
<evidence type="ECO:0000313" key="1">
    <source>
        <dbReference type="EMBL" id="KAA8679865.1"/>
    </source>
</evidence>
<keyword evidence="2" id="KW-1185">Reference proteome</keyword>
<reference evidence="1 2" key="1">
    <citation type="submission" date="2019-09" db="EMBL/GenBank/DDBJ databases">
        <title>Draft genome sequence of various Type strains from the CCUG.</title>
        <authorList>
            <person name="Pineiro-Iglesias B."/>
            <person name="Tunovic T."/>
            <person name="Unosson C."/>
            <person name="Inganas E."/>
            <person name="Ohlen M."/>
            <person name="Cardew S."/>
            <person name="Jensie-Markopoulos S."/>
            <person name="Salva-Serra F."/>
            <person name="Jaen-Luchoro D."/>
            <person name="Karlsson R."/>
            <person name="Svensson-Stadler L."/>
            <person name="Chun J."/>
            <person name="Moore E."/>
        </authorList>
    </citation>
    <scope>NUCLEOTIDE SEQUENCE [LARGE SCALE GENOMIC DNA]</scope>
    <source>
        <strain evidence="1 2">CCUG 56969T</strain>
    </source>
</reference>
<proteinExistence type="predicted"/>
<comment type="caution">
    <text evidence="1">The sequence shown here is derived from an EMBL/GenBank/DDBJ whole genome shotgun (WGS) entry which is preliminary data.</text>
</comment>
<organism evidence="1 2">
    <name type="scientific">Vibrio gigantis</name>
    <dbReference type="NCBI Taxonomy" id="296199"/>
    <lineage>
        <taxon>Bacteria</taxon>
        <taxon>Pseudomonadati</taxon>
        <taxon>Pseudomonadota</taxon>
        <taxon>Gammaproteobacteria</taxon>
        <taxon>Vibrionales</taxon>
        <taxon>Vibrionaceae</taxon>
        <taxon>Vibrio</taxon>
    </lineage>
</organism>
<evidence type="ECO:0000313" key="2">
    <source>
        <dbReference type="Proteomes" id="UP000322521"/>
    </source>
</evidence>
<accession>A0A5M9P4X7</accession>